<dbReference type="EMBL" id="BK015839">
    <property type="protein sequence ID" value="DAE27471.1"/>
    <property type="molecule type" value="Genomic_DNA"/>
</dbReference>
<name>A0A8S5R7X9_9VIRU</name>
<sequence length="150" mass="17004">MYKIININKKDYKLEYSLEASLYPESTEKLLELISSTDAENENDKIKNIIKGMSNVPQTTLHMFYAGLLEHHGTGSDSDGTVTSIEDAKALLKQYISENKTNFYAVMEIIMGQMAEDGFLDLIGLNDMIQTEEEEPKKTPKVPQDHLKKN</sequence>
<feature type="compositionally biased region" description="Basic and acidic residues" evidence="1">
    <location>
        <begin position="135"/>
        <end position="150"/>
    </location>
</feature>
<accession>A0A8S5R7X9</accession>
<evidence type="ECO:0000313" key="2">
    <source>
        <dbReference type="EMBL" id="DAE27471.1"/>
    </source>
</evidence>
<evidence type="ECO:0000256" key="1">
    <source>
        <dbReference type="SAM" id="MobiDB-lite"/>
    </source>
</evidence>
<reference evidence="2" key="1">
    <citation type="journal article" date="2021" name="Proc. Natl. Acad. Sci. U.S.A.">
        <title>A Catalog of Tens of Thousands of Viruses from Human Metagenomes Reveals Hidden Associations with Chronic Diseases.</title>
        <authorList>
            <person name="Tisza M.J."/>
            <person name="Buck C.B."/>
        </authorList>
    </citation>
    <scope>NUCLEOTIDE SEQUENCE</scope>
    <source>
        <strain evidence="2">CtLTC15</strain>
    </source>
</reference>
<protein>
    <submittedName>
        <fullName evidence="2">Uncharacterized protein</fullName>
    </submittedName>
</protein>
<proteinExistence type="predicted"/>
<organism evidence="2">
    <name type="scientific">virus sp. ctLTC15</name>
    <dbReference type="NCBI Taxonomy" id="2826801"/>
    <lineage>
        <taxon>Viruses</taxon>
    </lineage>
</organism>
<feature type="region of interest" description="Disordered" evidence="1">
    <location>
        <begin position="131"/>
        <end position="150"/>
    </location>
</feature>